<accession>A0A7C9AYG2</accession>
<protein>
    <recommendedName>
        <fullName evidence="2">D-isomer specific 2-hydroxyacid dehydrogenase NAD-binding domain-containing protein</fullName>
    </recommendedName>
</protein>
<evidence type="ECO:0000259" key="2">
    <source>
        <dbReference type="Pfam" id="PF02826"/>
    </source>
</evidence>
<dbReference type="InterPro" id="IPR029752">
    <property type="entry name" value="D-isomer_DH_CS1"/>
</dbReference>
<reference evidence="3" key="1">
    <citation type="journal article" date="2013" name="J. Plant Res.">
        <title>Effect of fungi and light on seed germination of three Opuntia species from semiarid lands of central Mexico.</title>
        <authorList>
            <person name="Delgado-Sanchez P."/>
            <person name="Jimenez-Bremont J.F."/>
            <person name="Guerrero-Gonzalez Mde L."/>
            <person name="Flores J."/>
        </authorList>
    </citation>
    <scope>NUCLEOTIDE SEQUENCE</scope>
    <source>
        <tissue evidence="3">Cladode</tissue>
    </source>
</reference>
<dbReference type="InterPro" id="IPR006140">
    <property type="entry name" value="D-isomer_DH_NAD-bd"/>
</dbReference>
<evidence type="ECO:0000313" key="3">
    <source>
        <dbReference type="EMBL" id="MBA4678656.1"/>
    </source>
</evidence>
<dbReference type="GO" id="GO:0005829">
    <property type="term" value="C:cytosol"/>
    <property type="evidence" value="ECO:0007669"/>
    <property type="project" value="TreeGrafter"/>
</dbReference>
<name>A0A7C9AYG2_OPUST</name>
<dbReference type="GO" id="GO:0051287">
    <property type="term" value="F:NAD binding"/>
    <property type="evidence" value="ECO:0007669"/>
    <property type="project" value="InterPro"/>
</dbReference>
<evidence type="ECO:0000256" key="1">
    <source>
        <dbReference type="ARBA" id="ARBA00023002"/>
    </source>
</evidence>
<dbReference type="PROSITE" id="PS00065">
    <property type="entry name" value="D_2_HYDROXYACID_DH_1"/>
    <property type="match status" value="1"/>
</dbReference>
<feature type="domain" description="D-isomer specific 2-hydroxyacid dehydrogenase NAD-binding" evidence="2">
    <location>
        <begin position="115"/>
        <end position="185"/>
    </location>
</feature>
<dbReference type="InterPro" id="IPR036291">
    <property type="entry name" value="NAD(P)-bd_dom_sf"/>
</dbReference>
<reference evidence="3" key="2">
    <citation type="submission" date="2020-07" db="EMBL/GenBank/DDBJ databases">
        <authorList>
            <person name="Vera ALvarez R."/>
            <person name="Arias-Moreno D.M."/>
            <person name="Jimenez-Jacinto V."/>
            <person name="Jimenez-Bremont J.F."/>
            <person name="Swaminathan K."/>
            <person name="Moose S.P."/>
            <person name="Guerrero-Gonzalez M.L."/>
            <person name="Marino-Ramirez L."/>
            <person name="Landsman D."/>
            <person name="Rodriguez-Kessler M."/>
            <person name="Delgado-Sanchez P."/>
        </authorList>
    </citation>
    <scope>NUCLEOTIDE SEQUENCE</scope>
    <source>
        <tissue evidence="3">Cladode</tissue>
    </source>
</reference>
<keyword evidence="1" id="KW-0560">Oxidoreductase</keyword>
<dbReference type="PANTHER" id="PTHR10996">
    <property type="entry name" value="2-HYDROXYACID DEHYDROGENASE-RELATED"/>
    <property type="match status" value="1"/>
</dbReference>
<dbReference type="Gene3D" id="3.40.50.720">
    <property type="entry name" value="NAD(P)-binding Rossmann-like Domain"/>
    <property type="match status" value="2"/>
</dbReference>
<dbReference type="EMBL" id="GISG01279960">
    <property type="protein sequence ID" value="MBA4678656.1"/>
    <property type="molecule type" value="Transcribed_RNA"/>
</dbReference>
<organism evidence="3">
    <name type="scientific">Opuntia streptacantha</name>
    <name type="common">Prickly pear cactus</name>
    <name type="synonym">Opuntia cardona</name>
    <dbReference type="NCBI Taxonomy" id="393608"/>
    <lineage>
        <taxon>Eukaryota</taxon>
        <taxon>Viridiplantae</taxon>
        <taxon>Streptophyta</taxon>
        <taxon>Embryophyta</taxon>
        <taxon>Tracheophyta</taxon>
        <taxon>Spermatophyta</taxon>
        <taxon>Magnoliopsida</taxon>
        <taxon>eudicotyledons</taxon>
        <taxon>Gunneridae</taxon>
        <taxon>Pentapetalae</taxon>
        <taxon>Caryophyllales</taxon>
        <taxon>Cactineae</taxon>
        <taxon>Cactaceae</taxon>
        <taxon>Opuntioideae</taxon>
        <taxon>Opuntia</taxon>
    </lineage>
</organism>
<proteinExistence type="predicted"/>
<sequence length="200" mass="21840">MESKPTVLILNPPVVYLLHKSLLSRHFNFINARDSPLPLYEFLAAGNAAGVTAMLTNNNTPITREGVLRHLPALRCIVNTSAGTDHIDLAECRRRGIAVAYGGAVYSDDCADLTVGLLLDVLRKISAADRFVRSGAWETRRKYPLGNRLGGKKVGIVGMGNIGSRVAKRLEAFGCSLSYTSRKQKIQGCAICPWKGRNHH</sequence>
<dbReference type="AlphaFoldDB" id="A0A7C9AYG2"/>
<dbReference type="SUPFAM" id="SSF52283">
    <property type="entry name" value="Formate/glycerate dehydrogenase catalytic domain-like"/>
    <property type="match status" value="1"/>
</dbReference>
<dbReference type="PANTHER" id="PTHR10996:SF179">
    <property type="entry name" value="D-ISOMER SPECIFIC 2-HYDROXYACID DEHYDROGENASE FAMILY PROTEIN-RELATED"/>
    <property type="match status" value="1"/>
</dbReference>
<dbReference type="InterPro" id="IPR050223">
    <property type="entry name" value="D-isomer_2-hydroxyacid_DH"/>
</dbReference>
<dbReference type="SUPFAM" id="SSF51735">
    <property type="entry name" value="NAD(P)-binding Rossmann-fold domains"/>
    <property type="match status" value="1"/>
</dbReference>
<dbReference type="FunFam" id="3.40.50.720:FF:001289">
    <property type="entry name" value="Os11g0229100 protein"/>
    <property type="match status" value="1"/>
</dbReference>
<dbReference type="GO" id="GO:0016618">
    <property type="term" value="F:hydroxypyruvate reductase [NAD(P)H] activity"/>
    <property type="evidence" value="ECO:0007669"/>
    <property type="project" value="TreeGrafter"/>
</dbReference>
<dbReference type="Pfam" id="PF02826">
    <property type="entry name" value="2-Hacid_dh_C"/>
    <property type="match status" value="1"/>
</dbReference>
<dbReference type="GO" id="GO:0030267">
    <property type="term" value="F:glyoxylate reductase (NADPH) activity"/>
    <property type="evidence" value="ECO:0007669"/>
    <property type="project" value="TreeGrafter"/>
</dbReference>